<feature type="compositionally biased region" description="Basic and acidic residues" evidence="1">
    <location>
        <begin position="541"/>
        <end position="551"/>
    </location>
</feature>
<dbReference type="GO" id="GO:0042393">
    <property type="term" value="F:histone binding"/>
    <property type="evidence" value="ECO:0007669"/>
    <property type="project" value="InterPro"/>
</dbReference>
<organism evidence="2 3">
    <name type="scientific">Jaapia argillacea MUCL 33604</name>
    <dbReference type="NCBI Taxonomy" id="933084"/>
    <lineage>
        <taxon>Eukaryota</taxon>
        <taxon>Fungi</taxon>
        <taxon>Dikarya</taxon>
        <taxon>Basidiomycota</taxon>
        <taxon>Agaricomycotina</taxon>
        <taxon>Agaricomycetes</taxon>
        <taxon>Agaricomycetidae</taxon>
        <taxon>Jaapiales</taxon>
        <taxon>Jaapiaceae</taxon>
        <taxon>Jaapia</taxon>
    </lineage>
</organism>
<feature type="compositionally biased region" description="Pro residues" evidence="1">
    <location>
        <begin position="870"/>
        <end position="881"/>
    </location>
</feature>
<keyword evidence="3" id="KW-1185">Reference proteome</keyword>
<dbReference type="Pfam" id="PF10384">
    <property type="entry name" value="Scm3"/>
    <property type="match status" value="1"/>
</dbReference>
<sequence>MDPPRKNPFPSIEHPLRFPLITPSASPPVSRSFHDGPSPPKRARTSRAPSSSLSGTPAQDPALDLHSARRDSSLRVLSIWSQLAEKYTRRLDEDDIIDLRTNSVIKDHGVLRGTDNQYEVGFFADAEEDERNQTDGGSEGAGAQTEEGEDDVDEIDAFAPEADISDELELERMRNKVPPVQEMNPADAEDLREFLATEQRRREILGDEEDSSEDGLDLRFQPDEDDDVEVSSALGEVEDGDEQTEEVQAGEVEMDEGREEEDDEDEGVEADKDGEHTLEQVQHDEPPRPTVVGRAFSPDDSSSEDEFGAWGQEDEASAVYLVGANPPPEAEPLESSPPSPEPPPPPRYTRSVAKKEPRRQRDSIWLSSQDSEPPPIIPAHDVPKTRAQSRPVKKAPSELSPPSPVLSPPQLHTPPQSSSPIIESSPLLPPQRPIVEPTERPSTSTAPALNQPVSELSSSRPKPRPAFKGKLKPLDPRNGLMSDVQTYRPDLDYAQLPTPKLFNRGPSVKPRLQCEVVITRRPSNGKVATKKPSNTSLSDEIIPHEESDIVKALKSANGVGSRRAPSRSKGKEKERPREDTRDNTLKGGRSLHADEDIIDLTLSPELSPVKARRSRSVKKTERHPTSEPSSPIMRSRGSKRKRVLSDSSSAATSARPTPVKEISPSVSGSFNSSPESRKHGTNSALKPEDGVDESDDDLDHTSSPPRSRSVSRTSRRSASKHPPPVLRQNTHAASVPPPAFPSHGAPHYDPIQGQYLLAQAISHLTYVMTATGFPGVNQPPQHPWPNQSSSGSSSFPPYPHAPYPHHTPWAPITPTHRSHHRTNHDQRSSSPPSTAGPSMSNSVYTTPSSHHPQPYPYMFDPSMSNATLPPSSPVPSSPPLSPGLDHRSKSRGRSKSSGRRVSFKLDSGSEERLQLEAVDDSKRAPRMKGKPPEPQRMDEGSAPSREMPPDDPQLLPKASSKGKGKTRAISDDDLPSPTQVMGIPERGRTPGPPSKLSRGSSQPMRKQ</sequence>
<feature type="compositionally biased region" description="Low complexity" evidence="1">
    <location>
        <begin position="701"/>
        <end position="712"/>
    </location>
</feature>
<dbReference type="OrthoDB" id="2420608at2759"/>
<dbReference type="AlphaFoldDB" id="A0A067Q8G2"/>
<accession>A0A067Q8G2</accession>
<dbReference type="HOGENOM" id="CLU_306285_0_0_1"/>
<feature type="region of interest" description="Disordered" evidence="1">
    <location>
        <begin position="124"/>
        <end position="483"/>
    </location>
</feature>
<evidence type="ECO:0000313" key="2">
    <source>
        <dbReference type="EMBL" id="KDQ62415.1"/>
    </source>
</evidence>
<feature type="compositionally biased region" description="Basic residues" evidence="1">
    <location>
        <begin position="461"/>
        <end position="471"/>
    </location>
</feature>
<feature type="compositionally biased region" description="Acidic residues" evidence="1">
    <location>
        <begin position="146"/>
        <end position="156"/>
    </location>
</feature>
<feature type="compositionally biased region" description="Basic and acidic residues" evidence="1">
    <location>
        <begin position="907"/>
        <end position="923"/>
    </location>
</feature>
<feature type="compositionally biased region" description="Polar residues" evidence="1">
    <location>
        <begin position="828"/>
        <end position="851"/>
    </location>
</feature>
<feature type="compositionally biased region" description="Basic residues" evidence="1">
    <location>
        <begin position="888"/>
        <end position="902"/>
    </location>
</feature>
<evidence type="ECO:0000256" key="1">
    <source>
        <dbReference type="SAM" id="MobiDB-lite"/>
    </source>
</evidence>
<feature type="compositionally biased region" description="Low complexity" evidence="1">
    <location>
        <begin position="645"/>
        <end position="654"/>
    </location>
</feature>
<dbReference type="GO" id="GO:0005634">
    <property type="term" value="C:nucleus"/>
    <property type="evidence" value="ECO:0007669"/>
    <property type="project" value="InterPro"/>
</dbReference>
<feature type="compositionally biased region" description="Basic and acidic residues" evidence="1">
    <location>
        <begin position="269"/>
        <end position="287"/>
    </location>
</feature>
<feature type="compositionally biased region" description="Basic and acidic residues" evidence="1">
    <location>
        <begin position="353"/>
        <end position="362"/>
    </location>
</feature>
<feature type="compositionally biased region" description="Basic and acidic residues" evidence="1">
    <location>
        <begin position="569"/>
        <end position="584"/>
    </location>
</feature>
<feature type="compositionally biased region" description="Low complexity" evidence="1">
    <location>
        <begin position="414"/>
        <end position="426"/>
    </location>
</feature>
<feature type="compositionally biased region" description="Pro residues" evidence="1">
    <location>
        <begin position="325"/>
        <end position="347"/>
    </location>
</feature>
<feature type="compositionally biased region" description="Acidic residues" evidence="1">
    <location>
        <begin position="301"/>
        <end position="316"/>
    </location>
</feature>
<evidence type="ECO:0000313" key="3">
    <source>
        <dbReference type="Proteomes" id="UP000027265"/>
    </source>
</evidence>
<protein>
    <submittedName>
        <fullName evidence="2">Uncharacterized protein</fullName>
    </submittedName>
</protein>
<feature type="compositionally biased region" description="Basic and acidic residues" evidence="1">
    <location>
        <begin position="189"/>
        <end position="205"/>
    </location>
</feature>
<feature type="compositionally biased region" description="Low complexity" evidence="1">
    <location>
        <begin position="663"/>
        <end position="674"/>
    </location>
</feature>
<feature type="compositionally biased region" description="Acidic residues" evidence="1">
    <location>
        <begin position="252"/>
        <end position="268"/>
    </location>
</feature>
<feature type="region of interest" description="Disordered" evidence="1">
    <location>
        <begin position="1"/>
        <end position="70"/>
    </location>
</feature>
<dbReference type="Proteomes" id="UP000027265">
    <property type="component" value="Unassembled WGS sequence"/>
</dbReference>
<feature type="compositionally biased region" description="Basic and acidic residues" evidence="1">
    <location>
        <begin position="930"/>
        <end position="939"/>
    </location>
</feature>
<dbReference type="STRING" id="933084.A0A067Q8G2"/>
<dbReference type="EMBL" id="KL197711">
    <property type="protein sequence ID" value="KDQ62415.1"/>
    <property type="molecule type" value="Genomic_DNA"/>
</dbReference>
<name>A0A067Q8G2_9AGAM</name>
<dbReference type="InParanoid" id="A0A067Q8G2"/>
<proteinExistence type="predicted"/>
<feature type="region of interest" description="Disordered" evidence="1">
    <location>
        <begin position="522"/>
        <end position="746"/>
    </location>
</feature>
<feature type="compositionally biased region" description="Polar residues" evidence="1">
    <location>
        <begin position="440"/>
        <end position="460"/>
    </location>
</feature>
<feature type="compositionally biased region" description="Polar residues" evidence="1">
    <location>
        <begin position="47"/>
        <end position="57"/>
    </location>
</feature>
<feature type="compositionally biased region" description="Acidic residues" evidence="1">
    <location>
        <begin position="236"/>
        <end position="245"/>
    </location>
</feature>
<feature type="compositionally biased region" description="Acidic residues" evidence="1">
    <location>
        <begin position="206"/>
        <end position="215"/>
    </location>
</feature>
<gene>
    <name evidence="2" type="ORF">JAAARDRAFT_189742</name>
</gene>
<reference evidence="3" key="1">
    <citation type="journal article" date="2014" name="Proc. Natl. Acad. Sci. U.S.A.">
        <title>Extensive sampling of basidiomycete genomes demonstrates inadequacy of the white-rot/brown-rot paradigm for wood decay fungi.</title>
        <authorList>
            <person name="Riley R."/>
            <person name="Salamov A.A."/>
            <person name="Brown D.W."/>
            <person name="Nagy L.G."/>
            <person name="Floudas D."/>
            <person name="Held B.W."/>
            <person name="Levasseur A."/>
            <person name="Lombard V."/>
            <person name="Morin E."/>
            <person name="Otillar R."/>
            <person name="Lindquist E.A."/>
            <person name="Sun H."/>
            <person name="LaButti K.M."/>
            <person name="Schmutz J."/>
            <person name="Jabbour D."/>
            <person name="Luo H."/>
            <person name="Baker S.E."/>
            <person name="Pisabarro A.G."/>
            <person name="Walton J.D."/>
            <person name="Blanchette R.A."/>
            <person name="Henrissat B."/>
            <person name="Martin F."/>
            <person name="Cullen D."/>
            <person name="Hibbett D.S."/>
            <person name="Grigoriev I.V."/>
        </authorList>
    </citation>
    <scope>NUCLEOTIDE SEQUENCE [LARGE SCALE GENOMIC DNA]</scope>
    <source>
        <strain evidence="3">MUCL 33604</strain>
    </source>
</reference>
<dbReference type="InterPro" id="IPR018465">
    <property type="entry name" value="Scm3/HJURP"/>
</dbReference>
<feature type="region of interest" description="Disordered" evidence="1">
    <location>
        <begin position="775"/>
        <end position="1007"/>
    </location>
</feature>
<feature type="compositionally biased region" description="Polar residues" evidence="1">
    <location>
        <begin position="997"/>
        <end position="1007"/>
    </location>
</feature>